<dbReference type="CDD" id="cd17593">
    <property type="entry name" value="REC_CheC-like"/>
    <property type="match status" value="1"/>
</dbReference>
<dbReference type="GO" id="GO:0000160">
    <property type="term" value="P:phosphorelay signal transduction system"/>
    <property type="evidence" value="ECO:0007669"/>
    <property type="project" value="InterPro"/>
</dbReference>
<organism evidence="7 8">
    <name type="scientific">Pseudoalteromonas fuliginea</name>
    <dbReference type="NCBI Taxonomy" id="1872678"/>
    <lineage>
        <taxon>Bacteria</taxon>
        <taxon>Pseudomonadati</taxon>
        <taxon>Pseudomonadota</taxon>
        <taxon>Gammaproteobacteria</taxon>
        <taxon>Alteromonadales</taxon>
        <taxon>Pseudoalteromonadaceae</taxon>
        <taxon>Pseudoalteromonas</taxon>
    </lineage>
</organism>
<dbReference type="EMBL" id="SEUJ01000063">
    <property type="protein sequence ID" value="KAA1159576.1"/>
    <property type="molecule type" value="Genomic_DNA"/>
</dbReference>
<evidence type="ECO:0000313" key="6">
    <source>
        <dbReference type="EMBL" id="KAA1161060.1"/>
    </source>
</evidence>
<evidence type="ECO:0000313" key="8">
    <source>
        <dbReference type="Proteomes" id="UP000027154"/>
    </source>
</evidence>
<dbReference type="InterPro" id="IPR001789">
    <property type="entry name" value="Sig_transdc_resp-reg_receiver"/>
</dbReference>
<feature type="domain" description="Response regulatory" evidence="4">
    <location>
        <begin position="4"/>
        <end position="119"/>
    </location>
</feature>
<evidence type="ECO:0000256" key="3">
    <source>
        <dbReference type="PROSITE-ProRule" id="PRU00169"/>
    </source>
</evidence>
<dbReference type="Proteomes" id="UP000027154">
    <property type="component" value="Unassembled WGS sequence"/>
</dbReference>
<keyword evidence="1" id="KW-0145">Chemotaxis</keyword>
<keyword evidence="2 3" id="KW-0597">Phosphoprotein</keyword>
<reference evidence="7 8" key="1">
    <citation type="submission" date="2014-04" db="EMBL/GenBank/DDBJ databases">
        <title>Pseudoalteromonas galatheae sp. nov., isolated from a deep-sea polychaete near Canal Concepcion, Chile.</title>
        <authorList>
            <person name="Machado H.R."/>
            <person name="Gram L."/>
            <person name="Vynne N.G."/>
        </authorList>
    </citation>
    <scope>NUCLEOTIDE SEQUENCE [LARGE SCALE GENOMIC DNA]</scope>
    <source>
        <strain evidence="7 8">KMM216</strain>
    </source>
</reference>
<dbReference type="SUPFAM" id="SSF52172">
    <property type="entry name" value="CheY-like"/>
    <property type="match status" value="1"/>
</dbReference>
<keyword evidence="9" id="KW-1185">Reference proteome</keyword>
<dbReference type="Gene3D" id="3.40.1550.10">
    <property type="entry name" value="CheC-like"/>
    <property type="match status" value="1"/>
</dbReference>
<dbReference type="SMART" id="SM00448">
    <property type="entry name" value="REC"/>
    <property type="match status" value="1"/>
</dbReference>
<protein>
    <submittedName>
        <fullName evidence="7">Chemotaxis protein CheC</fullName>
    </submittedName>
    <submittedName>
        <fullName evidence="5">Response regulator</fullName>
    </submittedName>
</protein>
<dbReference type="InterPro" id="IPR011006">
    <property type="entry name" value="CheY-like_superfamily"/>
</dbReference>
<dbReference type="GO" id="GO:0006935">
    <property type="term" value="P:chemotaxis"/>
    <property type="evidence" value="ECO:0007669"/>
    <property type="project" value="UniProtKB-KW"/>
</dbReference>
<evidence type="ECO:0000259" key="4">
    <source>
        <dbReference type="PROSITE" id="PS50110"/>
    </source>
</evidence>
<dbReference type="InterPro" id="IPR028976">
    <property type="entry name" value="CheC-like_sf"/>
</dbReference>
<dbReference type="Pfam" id="PF00072">
    <property type="entry name" value="Response_reg"/>
    <property type="match status" value="1"/>
</dbReference>
<evidence type="ECO:0000313" key="5">
    <source>
        <dbReference type="EMBL" id="KAA1159576.1"/>
    </source>
</evidence>
<dbReference type="PROSITE" id="PS50110">
    <property type="entry name" value="RESPONSE_REGULATORY"/>
    <property type="match status" value="1"/>
</dbReference>
<dbReference type="SUPFAM" id="SSF103039">
    <property type="entry name" value="CheC-like"/>
    <property type="match status" value="1"/>
</dbReference>
<dbReference type="Proteomes" id="UP000324162">
    <property type="component" value="Unassembled WGS sequence"/>
</dbReference>
<dbReference type="EMBL" id="SEUK01000047">
    <property type="protein sequence ID" value="KAA1161060.1"/>
    <property type="molecule type" value="Genomic_DNA"/>
</dbReference>
<evidence type="ECO:0000313" key="10">
    <source>
        <dbReference type="Proteomes" id="UP000324162"/>
    </source>
</evidence>
<dbReference type="Gene3D" id="3.40.50.2300">
    <property type="match status" value="1"/>
</dbReference>
<dbReference type="OrthoDB" id="281471at2"/>
<dbReference type="CDD" id="cd17910">
    <property type="entry name" value="CheC_ClassII"/>
    <property type="match status" value="1"/>
</dbReference>
<evidence type="ECO:0000256" key="1">
    <source>
        <dbReference type="ARBA" id="ARBA00022500"/>
    </source>
</evidence>
<evidence type="ECO:0000313" key="9">
    <source>
        <dbReference type="Proteomes" id="UP000322915"/>
    </source>
</evidence>
<dbReference type="PANTHER" id="PTHR44591">
    <property type="entry name" value="STRESS RESPONSE REGULATOR PROTEIN 1"/>
    <property type="match status" value="1"/>
</dbReference>
<dbReference type="PANTHER" id="PTHR44591:SF24">
    <property type="entry name" value="PROTEIN-GLUTAMATE METHYLESTERASE_PROTEIN-GLUTAMINE GLUTAMINASE 1"/>
    <property type="match status" value="1"/>
</dbReference>
<proteinExistence type="predicted"/>
<dbReference type="InterPro" id="IPR050595">
    <property type="entry name" value="Bact_response_regulator"/>
</dbReference>
<accession>A0A063KXZ7</accession>
<sequence length="334" mass="37108">MSTSVLICDDSKLARRQLARSLPDDWDIKVEFAIDGVDCIKQIKSTEPEILFLDLNMPEMDGYEVLMAMKELGLNILTVVVSGDIQPNAHQRVLELGAIDFIQKPCSPQKLADIIEHHGIKDKAMRERLSHSLGEQVDPDVRDIYQELTNVAMGQAGDLLARLLNVFVELPIPNVNILEVSELDMALRSIDNNATTSGVCQGFIGGGVSGEALLLLNDSSFKEIASLMNYDGELNDKVELELLMDISNILIGAILTGLSKQLDMSFSQGHPIVLGQHRDVSELVKANKSRWQRTLAIEISYGIENHDINCDLMLLFTEDSLKTLKYKVAYLLED</sequence>
<reference evidence="9 10" key="2">
    <citation type="submission" date="2019-01" db="EMBL/GenBank/DDBJ databases">
        <title>Genome sequences of marine Pseudoalteromonas species.</title>
        <authorList>
            <person name="Boraston A.B."/>
            <person name="Hehemann J.-H."/>
            <person name="Vickers C.J."/>
            <person name="Salama-Alber O."/>
            <person name="Abe K."/>
            <person name="Hettle A.J."/>
        </authorList>
    </citation>
    <scope>NUCLEOTIDE SEQUENCE [LARGE SCALE GENOMIC DNA]</scope>
    <source>
        <strain evidence="6 10">PS42</strain>
        <strain evidence="5 9">PS47</strain>
    </source>
</reference>
<comment type="caution">
    <text evidence="7">The sequence shown here is derived from an EMBL/GenBank/DDBJ whole genome shotgun (WGS) entry which is preliminary data.</text>
</comment>
<evidence type="ECO:0000313" key="7">
    <source>
        <dbReference type="EMBL" id="KDC52782.1"/>
    </source>
</evidence>
<dbReference type="EMBL" id="JJNZ01000009">
    <property type="protein sequence ID" value="KDC52782.1"/>
    <property type="molecule type" value="Genomic_DNA"/>
</dbReference>
<dbReference type="AlphaFoldDB" id="A0A063KXZ7"/>
<dbReference type="Proteomes" id="UP000322915">
    <property type="component" value="Unassembled WGS sequence"/>
</dbReference>
<name>A0A063KXZ7_9GAMM</name>
<evidence type="ECO:0000256" key="2">
    <source>
        <dbReference type="ARBA" id="ARBA00022553"/>
    </source>
</evidence>
<dbReference type="RefSeq" id="WP_007375853.1">
    <property type="nucleotide sequence ID" value="NZ_JBBMQW010000011.1"/>
</dbReference>
<feature type="modified residue" description="4-aspartylphosphate" evidence="3">
    <location>
        <position position="54"/>
    </location>
</feature>
<gene>
    <name evidence="7" type="ORF">DC53_03710</name>
    <name evidence="6" type="ORF">EU508_08590</name>
    <name evidence="5" type="ORF">EU509_06875</name>
</gene>